<organism evidence="1 2">
    <name type="scientific">Sulfoacidibacillus ferrooxidans</name>
    <dbReference type="NCBI Taxonomy" id="2005001"/>
    <lineage>
        <taxon>Bacteria</taxon>
        <taxon>Bacillati</taxon>
        <taxon>Bacillota</taxon>
        <taxon>Bacilli</taxon>
        <taxon>Bacillales</taxon>
        <taxon>Alicyclobacillaceae</taxon>
        <taxon>Sulfoacidibacillus</taxon>
    </lineage>
</organism>
<dbReference type="AlphaFoldDB" id="A0A9X1V8H7"/>
<gene>
    <name evidence="1" type="ORF">MM817_01499</name>
</gene>
<dbReference type="Proteomes" id="UP001139263">
    <property type="component" value="Unassembled WGS sequence"/>
</dbReference>
<protein>
    <submittedName>
        <fullName evidence="1">Uncharacterized protein</fullName>
    </submittedName>
</protein>
<keyword evidence="2" id="KW-1185">Reference proteome</keyword>
<dbReference type="RefSeq" id="WP_241713204.1">
    <property type="nucleotide sequence ID" value="NZ_JALBUF010000003.1"/>
</dbReference>
<reference evidence="1" key="1">
    <citation type="submission" date="2022-03" db="EMBL/GenBank/DDBJ databases">
        <title>Draft Genome Sequence of Firmicute Strain S0AB, a Heterotrophic Iron/Sulfur-Oxidizing Extreme Acidophile.</title>
        <authorList>
            <person name="Vergara E."/>
            <person name="Pakostova E."/>
            <person name="Johnson D.B."/>
            <person name="Holmes D.S."/>
        </authorList>
    </citation>
    <scope>NUCLEOTIDE SEQUENCE</scope>
    <source>
        <strain evidence="1">S0AB</strain>
    </source>
</reference>
<proteinExistence type="predicted"/>
<evidence type="ECO:0000313" key="1">
    <source>
        <dbReference type="EMBL" id="MCI0183228.1"/>
    </source>
</evidence>
<comment type="caution">
    <text evidence="1">The sequence shown here is derived from an EMBL/GenBank/DDBJ whole genome shotgun (WGS) entry which is preliminary data.</text>
</comment>
<sequence length="57" mass="6751">MYKKVTEEQWIKIDNQHVANRQSVTFYCPKHGQSKENVYNQLIALCMESLHRQLPSS</sequence>
<dbReference type="EMBL" id="JALBUF010000003">
    <property type="protein sequence ID" value="MCI0183228.1"/>
    <property type="molecule type" value="Genomic_DNA"/>
</dbReference>
<evidence type="ECO:0000313" key="2">
    <source>
        <dbReference type="Proteomes" id="UP001139263"/>
    </source>
</evidence>
<accession>A0A9X1V8H7</accession>
<name>A0A9X1V8H7_9BACL</name>